<dbReference type="EMBL" id="PUHR01000142">
    <property type="protein sequence ID" value="KAG0662729.1"/>
    <property type="molecule type" value="Genomic_DNA"/>
</dbReference>
<name>A0A9P6W529_MAUEX</name>
<keyword evidence="1" id="KW-0175">Coiled coil</keyword>
<reference evidence="2 3" key="1">
    <citation type="submission" date="2020-11" db="EMBL/GenBank/DDBJ databases">
        <title>Kefir isolates.</title>
        <authorList>
            <person name="Marcisauskas S."/>
            <person name="Kim Y."/>
            <person name="Blasche S."/>
        </authorList>
    </citation>
    <scope>NUCLEOTIDE SEQUENCE [LARGE SCALE GENOMIC DNA]</scope>
    <source>
        <strain evidence="2 3">OG2</strain>
    </source>
</reference>
<comment type="caution">
    <text evidence="2">The sequence shown here is derived from an EMBL/GenBank/DDBJ whole genome shotgun (WGS) entry which is preliminary data.</text>
</comment>
<dbReference type="AlphaFoldDB" id="A0A9P6W529"/>
<evidence type="ECO:0000256" key="1">
    <source>
        <dbReference type="SAM" id="Coils"/>
    </source>
</evidence>
<gene>
    <name evidence="2" type="ORF">C6P45_001056</name>
</gene>
<feature type="coiled-coil region" evidence="1">
    <location>
        <begin position="11"/>
        <end position="60"/>
    </location>
</feature>
<dbReference type="OrthoDB" id="4034212at2759"/>
<evidence type="ECO:0000313" key="2">
    <source>
        <dbReference type="EMBL" id="KAG0662729.1"/>
    </source>
</evidence>
<protein>
    <submittedName>
        <fullName evidence="2">Uncharacterized protein</fullName>
    </submittedName>
</protein>
<keyword evidence="3" id="KW-1185">Reference proteome</keyword>
<organism evidence="2 3">
    <name type="scientific">Maudiozyma exigua</name>
    <name type="common">Yeast</name>
    <name type="synonym">Kazachstania exigua</name>
    <dbReference type="NCBI Taxonomy" id="34358"/>
    <lineage>
        <taxon>Eukaryota</taxon>
        <taxon>Fungi</taxon>
        <taxon>Dikarya</taxon>
        <taxon>Ascomycota</taxon>
        <taxon>Saccharomycotina</taxon>
        <taxon>Saccharomycetes</taxon>
        <taxon>Saccharomycetales</taxon>
        <taxon>Saccharomycetaceae</taxon>
        <taxon>Maudiozyma</taxon>
    </lineage>
</organism>
<dbReference type="Proteomes" id="UP000750334">
    <property type="component" value="Unassembled WGS sequence"/>
</dbReference>
<accession>A0A9P6W529</accession>
<sequence length="76" mass="9486">MPHAVQKSLINEEVQQHMEQFRKELSWYEQRRIEEYENRIEQTENDNKKLSLQVERLKQRWDSLVESAKERKKTRQ</sequence>
<evidence type="ECO:0000313" key="3">
    <source>
        <dbReference type="Proteomes" id="UP000750334"/>
    </source>
</evidence>
<proteinExistence type="predicted"/>